<organism evidence="2 3">
    <name type="scientific">Austropuccinia psidii MF-1</name>
    <dbReference type="NCBI Taxonomy" id="1389203"/>
    <lineage>
        <taxon>Eukaryota</taxon>
        <taxon>Fungi</taxon>
        <taxon>Dikarya</taxon>
        <taxon>Basidiomycota</taxon>
        <taxon>Pucciniomycotina</taxon>
        <taxon>Pucciniomycetes</taxon>
        <taxon>Pucciniales</taxon>
        <taxon>Sphaerophragmiaceae</taxon>
        <taxon>Austropuccinia</taxon>
    </lineage>
</organism>
<evidence type="ECO:0000313" key="3">
    <source>
        <dbReference type="Proteomes" id="UP000765509"/>
    </source>
</evidence>
<gene>
    <name evidence="2" type="ORF">O181_039397</name>
</gene>
<dbReference type="EMBL" id="AVOT02015390">
    <property type="protein sequence ID" value="MBW0499682.1"/>
    <property type="molecule type" value="Genomic_DNA"/>
</dbReference>
<evidence type="ECO:0000256" key="1">
    <source>
        <dbReference type="SAM" id="MobiDB-lite"/>
    </source>
</evidence>
<reference evidence="2" key="1">
    <citation type="submission" date="2021-03" db="EMBL/GenBank/DDBJ databases">
        <title>Draft genome sequence of rust myrtle Austropuccinia psidii MF-1, a brazilian biotype.</title>
        <authorList>
            <person name="Quecine M.C."/>
            <person name="Pachon D.M.R."/>
            <person name="Bonatelli M.L."/>
            <person name="Correr F.H."/>
            <person name="Franceschini L.M."/>
            <person name="Leite T.F."/>
            <person name="Margarido G.R.A."/>
            <person name="Almeida C.A."/>
            <person name="Ferrarezi J.A."/>
            <person name="Labate C.A."/>
        </authorList>
    </citation>
    <scope>NUCLEOTIDE SEQUENCE</scope>
    <source>
        <strain evidence="2">MF-1</strain>
    </source>
</reference>
<dbReference type="OrthoDB" id="5582182at2759"/>
<dbReference type="Proteomes" id="UP000765509">
    <property type="component" value="Unassembled WGS sequence"/>
</dbReference>
<comment type="caution">
    <text evidence="2">The sequence shown here is derived from an EMBL/GenBank/DDBJ whole genome shotgun (WGS) entry which is preliminary data.</text>
</comment>
<feature type="compositionally biased region" description="Basic and acidic residues" evidence="1">
    <location>
        <begin position="7"/>
        <end position="20"/>
    </location>
</feature>
<evidence type="ECO:0000313" key="2">
    <source>
        <dbReference type="EMBL" id="MBW0499682.1"/>
    </source>
</evidence>
<protein>
    <submittedName>
        <fullName evidence="2">Uncharacterized protein</fullName>
    </submittedName>
</protein>
<feature type="region of interest" description="Disordered" evidence="1">
    <location>
        <begin position="1"/>
        <end position="84"/>
    </location>
</feature>
<accession>A0A9Q3DGR0</accession>
<sequence>MDITMELDTRYHERKKEKGSNQENKPPVTAYNSYRPPQDSSSKKPHHKTRNKGEDFQVSKDKPHAALLNEDNRFIGSEKERSIR</sequence>
<proteinExistence type="predicted"/>
<name>A0A9Q3DGR0_9BASI</name>
<dbReference type="AlphaFoldDB" id="A0A9Q3DGR0"/>
<feature type="compositionally biased region" description="Basic and acidic residues" evidence="1">
    <location>
        <begin position="51"/>
        <end position="84"/>
    </location>
</feature>
<keyword evidence="3" id="KW-1185">Reference proteome</keyword>